<dbReference type="AlphaFoldDB" id="A0A0E4C9B0"/>
<proteinExistence type="predicted"/>
<dbReference type="EMBL" id="CGIH01000038">
    <property type="protein sequence ID" value="CFX91761.1"/>
    <property type="molecule type" value="Genomic_DNA"/>
</dbReference>
<dbReference type="InterPro" id="IPR050570">
    <property type="entry name" value="Cell_wall_metabolism_enzyme"/>
</dbReference>
<dbReference type="SUPFAM" id="SSF51261">
    <property type="entry name" value="Duplicated hybrid motif"/>
    <property type="match status" value="1"/>
</dbReference>
<dbReference type="CDD" id="cd12797">
    <property type="entry name" value="M23_peptidase"/>
    <property type="match status" value="1"/>
</dbReference>
<organism evidence="3 4">
    <name type="scientific">Syntrophomonas zehnderi OL-4</name>
    <dbReference type="NCBI Taxonomy" id="690567"/>
    <lineage>
        <taxon>Bacteria</taxon>
        <taxon>Bacillati</taxon>
        <taxon>Bacillota</taxon>
        <taxon>Clostridia</taxon>
        <taxon>Eubacteriales</taxon>
        <taxon>Syntrophomonadaceae</taxon>
        <taxon>Syntrophomonas</taxon>
    </lineage>
</organism>
<dbReference type="STRING" id="690567.2199"/>
<evidence type="ECO:0000313" key="3">
    <source>
        <dbReference type="EMBL" id="CFX91761.1"/>
    </source>
</evidence>
<evidence type="ECO:0000313" key="4">
    <source>
        <dbReference type="Proteomes" id="UP000045545"/>
    </source>
</evidence>
<dbReference type="GO" id="GO:0004222">
    <property type="term" value="F:metalloendopeptidase activity"/>
    <property type="evidence" value="ECO:0007669"/>
    <property type="project" value="TreeGrafter"/>
</dbReference>
<dbReference type="PANTHER" id="PTHR21666:SF270">
    <property type="entry name" value="MUREIN HYDROLASE ACTIVATOR ENVC"/>
    <property type="match status" value="1"/>
</dbReference>
<gene>
    <name evidence="3" type="ORF">2199</name>
</gene>
<evidence type="ECO:0000259" key="2">
    <source>
        <dbReference type="Pfam" id="PF01551"/>
    </source>
</evidence>
<dbReference type="PANTHER" id="PTHR21666">
    <property type="entry name" value="PEPTIDASE-RELATED"/>
    <property type="match status" value="1"/>
</dbReference>
<dbReference type="Gene3D" id="2.70.70.10">
    <property type="entry name" value="Glucose Permease (Domain IIA)"/>
    <property type="match status" value="1"/>
</dbReference>
<protein>
    <submittedName>
        <fullName evidence="3">Duplicated hybrid motif</fullName>
    </submittedName>
</protein>
<dbReference type="InterPro" id="IPR016047">
    <property type="entry name" value="M23ase_b-sheet_dom"/>
</dbReference>
<feature type="transmembrane region" description="Helical" evidence="1">
    <location>
        <begin position="95"/>
        <end position="117"/>
    </location>
</feature>
<keyword evidence="1" id="KW-0812">Transmembrane</keyword>
<dbReference type="Proteomes" id="UP000045545">
    <property type="component" value="Unassembled WGS sequence"/>
</dbReference>
<keyword evidence="4" id="KW-1185">Reference proteome</keyword>
<keyword evidence="1" id="KW-1133">Transmembrane helix</keyword>
<accession>A0A0E4C9B0</accession>
<keyword evidence="1" id="KW-0472">Membrane</keyword>
<feature type="domain" description="M23ase beta-sheet core" evidence="2">
    <location>
        <begin position="321"/>
        <end position="416"/>
    </location>
</feature>
<sequence>MASRIQTTERAKTNLLRAATAGGKARKAGAKITSATQKQAAKKAKQAARQQAMKRAARIAKATGRTAMKAARLITKIAAALVKGVVALLSACGPLVVIIVFIAAVAALIASPFGLFFSDEDKSTDVMPISRVVQEVNEEYNQRIEDIKNDNTWDTLDVQYIGTGGSRGNIWIDILAVFAVKTALTDDGMDVATIDQTRIDLIQEVFWDMTEIDHWIEIVAHTDSEGETWYEYILHIIITQRTAGEQAEIYGFNDDQREVLEELLSGAYDRHFMALITGLGHLGDGTDVIAEDFYIWPSAASDYVTSFFGTRLHPILGVYKTHSGIDIGAGYGTAVLAAADGVVTTAAYDAGGYGNYLIIDHGNGNKTLYAHMSQMSAGVGQAVTQGQTIGFVGSTGLSTGPHLHFEIYVGGTRVDPLLYFSNYTAAW</sequence>
<dbReference type="InterPro" id="IPR011055">
    <property type="entry name" value="Dup_hybrid_motif"/>
</dbReference>
<dbReference type="Pfam" id="PF01551">
    <property type="entry name" value="Peptidase_M23"/>
    <property type="match status" value="1"/>
</dbReference>
<name>A0A0E4C9B0_9FIRM</name>
<reference evidence="3 4" key="1">
    <citation type="submission" date="2015-03" db="EMBL/GenBank/DDBJ databases">
        <authorList>
            <person name="Murphy D."/>
        </authorList>
    </citation>
    <scope>NUCLEOTIDE SEQUENCE [LARGE SCALE GENOMIC DNA]</scope>
    <source>
        <strain evidence="3 4">OL-4</strain>
    </source>
</reference>
<evidence type="ECO:0000256" key="1">
    <source>
        <dbReference type="SAM" id="Phobius"/>
    </source>
</evidence>